<dbReference type="AlphaFoldDB" id="E5A139"/>
<gene>
    <name evidence="2" type="ORF">LEMA_P104660.1</name>
</gene>
<dbReference type="EMBL" id="FP929131">
    <property type="protein sequence ID" value="CBX97335.1"/>
    <property type="molecule type" value="Genomic_DNA"/>
</dbReference>
<dbReference type="Proteomes" id="UP000002668">
    <property type="component" value="Genome"/>
</dbReference>
<organism evidence="3">
    <name type="scientific">Leptosphaeria maculans (strain JN3 / isolate v23.1.3 / race Av1-4-5-6-7-8)</name>
    <name type="common">Blackleg fungus</name>
    <name type="synonym">Phoma lingam</name>
    <dbReference type="NCBI Taxonomy" id="985895"/>
    <lineage>
        <taxon>Eukaryota</taxon>
        <taxon>Fungi</taxon>
        <taxon>Dikarya</taxon>
        <taxon>Ascomycota</taxon>
        <taxon>Pezizomycotina</taxon>
        <taxon>Dothideomycetes</taxon>
        <taxon>Pleosporomycetidae</taxon>
        <taxon>Pleosporales</taxon>
        <taxon>Pleosporineae</taxon>
        <taxon>Leptosphaeriaceae</taxon>
        <taxon>Plenodomus</taxon>
        <taxon>Plenodomus lingam/Leptosphaeria maculans species complex</taxon>
    </lineage>
</organism>
<name>E5A139_LEPMJ</name>
<reference evidence="3" key="1">
    <citation type="journal article" date="2011" name="Nat. Commun.">
        <title>Effector diversification within compartments of the Leptosphaeria maculans genome affected by Repeat-Induced Point mutations.</title>
        <authorList>
            <person name="Rouxel T."/>
            <person name="Grandaubert J."/>
            <person name="Hane J.K."/>
            <person name="Hoede C."/>
            <person name="van de Wouw A.P."/>
            <person name="Couloux A."/>
            <person name="Dominguez V."/>
            <person name="Anthouard V."/>
            <person name="Bally P."/>
            <person name="Bourras S."/>
            <person name="Cozijnsen A.J."/>
            <person name="Ciuffetti L.M."/>
            <person name="Degrave A."/>
            <person name="Dilmaghani A."/>
            <person name="Duret L."/>
            <person name="Fudal I."/>
            <person name="Goodwin S.B."/>
            <person name="Gout L."/>
            <person name="Glaser N."/>
            <person name="Linglin J."/>
            <person name="Kema G.H.J."/>
            <person name="Lapalu N."/>
            <person name="Lawrence C.B."/>
            <person name="May K."/>
            <person name="Meyer M."/>
            <person name="Ollivier B."/>
            <person name="Poulain J."/>
            <person name="Schoch C.L."/>
            <person name="Simon A."/>
            <person name="Spatafora J.W."/>
            <person name="Stachowiak A."/>
            <person name="Turgeon B.G."/>
            <person name="Tyler B.M."/>
            <person name="Vincent D."/>
            <person name="Weissenbach J."/>
            <person name="Amselem J."/>
            <person name="Quesneville H."/>
            <person name="Oliver R.P."/>
            <person name="Wincker P."/>
            <person name="Balesdent M.-H."/>
            <person name="Howlett B.J."/>
        </authorList>
    </citation>
    <scope>NUCLEOTIDE SEQUENCE [LARGE SCALE GENOMIC DNA]</scope>
    <source>
        <strain evidence="3">JN3 / isolate v23.1.3 / race Av1-4-5-6-7-8</strain>
    </source>
</reference>
<accession>E5A139</accession>
<dbReference type="HOGENOM" id="CLU_1454676_0_0_1"/>
<evidence type="ECO:0000313" key="2">
    <source>
        <dbReference type="EMBL" id="CBX97335.1"/>
    </source>
</evidence>
<sequence>MAGYGNRTAADYVADDYTDQHSSTRLGLTLSDTPYSNAHEKHGSGTTGGAGFGNKRSSFPATSSTLESVDFKSANETGPYSNATPMGSGSTAGAGYGNKTGSFEGSKDSALGRVMERLPLRKLIHFDFLGLPCCPPRLPPLIPTLEPIFDFPQVRRRHLREGMTRPTPHNLRSLHTLNSPQVFPRS</sequence>
<feature type="region of interest" description="Disordered" evidence="1">
    <location>
        <begin position="28"/>
        <end position="67"/>
    </location>
</feature>
<keyword evidence="3" id="KW-1185">Reference proteome</keyword>
<feature type="compositionally biased region" description="Polar residues" evidence="1">
    <location>
        <begin position="55"/>
        <end position="67"/>
    </location>
</feature>
<dbReference type="VEuPathDB" id="FungiDB:LEMA_P104660.1"/>
<dbReference type="InParanoid" id="E5A139"/>
<feature type="compositionally biased region" description="Polar residues" evidence="1">
    <location>
        <begin position="173"/>
        <end position="186"/>
    </location>
</feature>
<feature type="compositionally biased region" description="Polar residues" evidence="1">
    <location>
        <begin position="76"/>
        <end position="89"/>
    </location>
</feature>
<evidence type="ECO:0000313" key="3">
    <source>
        <dbReference type="Proteomes" id="UP000002668"/>
    </source>
</evidence>
<feature type="region of interest" description="Disordered" evidence="1">
    <location>
        <begin position="163"/>
        <end position="186"/>
    </location>
</feature>
<dbReference type="OrthoDB" id="203279at2759"/>
<proteinExistence type="predicted"/>
<dbReference type="eggNOG" id="ENOG502S9SW">
    <property type="taxonomic scope" value="Eukaryota"/>
</dbReference>
<feature type="region of interest" description="Disordered" evidence="1">
    <location>
        <begin position="76"/>
        <end position="95"/>
    </location>
</feature>
<protein>
    <submittedName>
        <fullName evidence="2">Predicted protein</fullName>
    </submittedName>
</protein>
<dbReference type="STRING" id="985895.E5A139"/>
<evidence type="ECO:0000256" key="1">
    <source>
        <dbReference type="SAM" id="MobiDB-lite"/>
    </source>
</evidence>